<organism evidence="1 2">
    <name type="scientific">Chondrus crispus</name>
    <name type="common">Carrageen Irish moss</name>
    <name type="synonym">Polymorpha crispa</name>
    <dbReference type="NCBI Taxonomy" id="2769"/>
    <lineage>
        <taxon>Eukaryota</taxon>
        <taxon>Rhodophyta</taxon>
        <taxon>Florideophyceae</taxon>
        <taxon>Rhodymeniophycidae</taxon>
        <taxon>Gigartinales</taxon>
        <taxon>Gigartinaceae</taxon>
        <taxon>Chondrus</taxon>
    </lineage>
</organism>
<keyword evidence="2" id="KW-1185">Reference proteome</keyword>
<protein>
    <submittedName>
        <fullName evidence="1">Uncharacterized protein</fullName>
    </submittedName>
</protein>
<dbReference type="RefSeq" id="XP_005718043.1">
    <property type="nucleotide sequence ID" value="XM_005717986.1"/>
</dbReference>
<gene>
    <name evidence="1" type="ORF">CHC_T00006056001</name>
</gene>
<dbReference type="Gramene" id="CDF38174">
    <property type="protein sequence ID" value="CDF38174"/>
    <property type="gene ID" value="CHC_T00006056001"/>
</dbReference>
<dbReference type="OrthoDB" id="409273at2759"/>
<reference evidence="2" key="1">
    <citation type="journal article" date="2013" name="Proc. Natl. Acad. Sci. U.S.A.">
        <title>Genome structure and metabolic features in the red seaweed Chondrus crispus shed light on evolution of the Archaeplastida.</title>
        <authorList>
            <person name="Collen J."/>
            <person name="Porcel B."/>
            <person name="Carre W."/>
            <person name="Ball S.G."/>
            <person name="Chaparro C."/>
            <person name="Tonon T."/>
            <person name="Barbeyron T."/>
            <person name="Michel G."/>
            <person name="Noel B."/>
            <person name="Valentin K."/>
            <person name="Elias M."/>
            <person name="Artiguenave F."/>
            <person name="Arun A."/>
            <person name="Aury J.M."/>
            <person name="Barbosa-Neto J.F."/>
            <person name="Bothwell J.H."/>
            <person name="Bouget F.Y."/>
            <person name="Brillet L."/>
            <person name="Cabello-Hurtado F."/>
            <person name="Capella-Gutierrez S."/>
            <person name="Charrier B."/>
            <person name="Cladiere L."/>
            <person name="Cock J.M."/>
            <person name="Coelho S.M."/>
            <person name="Colleoni C."/>
            <person name="Czjzek M."/>
            <person name="Da Silva C."/>
            <person name="Delage L."/>
            <person name="Denoeud F."/>
            <person name="Deschamps P."/>
            <person name="Dittami S.M."/>
            <person name="Gabaldon T."/>
            <person name="Gachon C.M."/>
            <person name="Groisillier A."/>
            <person name="Herve C."/>
            <person name="Jabbari K."/>
            <person name="Katinka M."/>
            <person name="Kloareg B."/>
            <person name="Kowalczyk N."/>
            <person name="Labadie K."/>
            <person name="Leblanc C."/>
            <person name="Lopez P.J."/>
            <person name="McLachlan D.H."/>
            <person name="Meslet-Cladiere L."/>
            <person name="Moustafa A."/>
            <person name="Nehr Z."/>
            <person name="Nyvall Collen P."/>
            <person name="Panaud O."/>
            <person name="Partensky F."/>
            <person name="Poulain J."/>
            <person name="Rensing S.A."/>
            <person name="Rousvoal S."/>
            <person name="Samson G."/>
            <person name="Symeonidi A."/>
            <person name="Weissenbach J."/>
            <person name="Zambounis A."/>
            <person name="Wincker P."/>
            <person name="Boyen C."/>
        </authorList>
    </citation>
    <scope>NUCLEOTIDE SEQUENCE [LARGE SCALE GENOMIC DNA]</scope>
    <source>
        <strain evidence="2">cv. Stackhouse</strain>
    </source>
</reference>
<dbReference type="GeneID" id="17325761"/>
<dbReference type="PhylomeDB" id="R7QJ97"/>
<sequence>MAAQVTAESYSFESNRSLNSIVRHIKKTGEMRLTFLKLDHDTLRLVVYANSSFNNREESRSQLGFIIVLADKSEKCAVLHYASYKSRRVARSSMGGEKLAFVDAFDCSFLLRHDISRMLGRHIPLIMLTDSKILFDVLTRSRYTSERRLMVDISASRQAYREGSISDVALIPSEDNVADAFTKVCSNGALNRLLRSGKLQHRVTQWVIRSKSPLAPCRPLTSKTGQ</sequence>
<evidence type="ECO:0000313" key="1">
    <source>
        <dbReference type="EMBL" id="CDF38174.1"/>
    </source>
</evidence>
<dbReference type="KEGG" id="ccp:CHC_T00006056001"/>
<accession>R7QJ97</accession>
<evidence type="ECO:0000313" key="2">
    <source>
        <dbReference type="Proteomes" id="UP000012073"/>
    </source>
</evidence>
<dbReference type="AlphaFoldDB" id="R7QJ97"/>
<name>R7QJ97_CHOCR</name>
<proteinExistence type="predicted"/>
<dbReference type="Proteomes" id="UP000012073">
    <property type="component" value="Unassembled WGS sequence"/>
</dbReference>
<dbReference type="EMBL" id="HG001899">
    <property type="protein sequence ID" value="CDF38174.1"/>
    <property type="molecule type" value="Genomic_DNA"/>
</dbReference>